<dbReference type="PANTHER" id="PTHR34560">
    <property type="entry name" value="POLYKETIDE CYCLASE/DEHYDRASE/LIPID TRANSPORT SUPERFAMILY PROTEIN"/>
    <property type="match status" value="1"/>
</dbReference>
<dbReference type="PANTHER" id="PTHR34560:SF8">
    <property type="entry name" value="START-LIKE DOMAIN-CONTAINING PROTEIN-RELATED"/>
    <property type="match status" value="1"/>
</dbReference>
<evidence type="ECO:0000313" key="2">
    <source>
        <dbReference type="EMBL" id="KAE9621723.1"/>
    </source>
</evidence>
<dbReference type="SUPFAM" id="SSF55961">
    <property type="entry name" value="Bet v1-like"/>
    <property type="match status" value="1"/>
</dbReference>
<feature type="region of interest" description="Disordered" evidence="1">
    <location>
        <begin position="574"/>
        <end position="596"/>
    </location>
</feature>
<organism evidence="2 3">
    <name type="scientific">Lupinus albus</name>
    <name type="common">White lupine</name>
    <name type="synonym">Lupinus termis</name>
    <dbReference type="NCBI Taxonomy" id="3870"/>
    <lineage>
        <taxon>Eukaryota</taxon>
        <taxon>Viridiplantae</taxon>
        <taxon>Streptophyta</taxon>
        <taxon>Embryophyta</taxon>
        <taxon>Tracheophyta</taxon>
        <taxon>Spermatophyta</taxon>
        <taxon>Magnoliopsida</taxon>
        <taxon>eudicotyledons</taxon>
        <taxon>Gunneridae</taxon>
        <taxon>Pentapetalae</taxon>
        <taxon>rosids</taxon>
        <taxon>fabids</taxon>
        <taxon>Fabales</taxon>
        <taxon>Fabaceae</taxon>
        <taxon>Papilionoideae</taxon>
        <taxon>50 kb inversion clade</taxon>
        <taxon>genistoids sensu lato</taxon>
        <taxon>core genistoids</taxon>
        <taxon>Genisteae</taxon>
        <taxon>Lupinus</taxon>
    </lineage>
</organism>
<feature type="compositionally biased region" description="Polar residues" evidence="1">
    <location>
        <begin position="579"/>
        <end position="596"/>
    </location>
</feature>
<dbReference type="OrthoDB" id="17317at2759"/>
<name>A0A6A4R7V2_LUPAL</name>
<dbReference type="Proteomes" id="UP000447434">
    <property type="component" value="Chromosome 1"/>
</dbReference>
<evidence type="ECO:0000256" key="1">
    <source>
        <dbReference type="SAM" id="MobiDB-lite"/>
    </source>
</evidence>
<keyword evidence="3" id="KW-1185">Reference proteome</keyword>
<reference evidence="3" key="1">
    <citation type="journal article" date="2020" name="Nat. Commun.">
        <title>Genome sequence of the cluster root forming white lupin.</title>
        <authorList>
            <person name="Hufnagel B."/>
            <person name="Marques A."/>
            <person name="Soriano A."/>
            <person name="Marques L."/>
            <person name="Divol F."/>
            <person name="Doumas P."/>
            <person name="Sallet E."/>
            <person name="Mancinotti D."/>
            <person name="Carrere S."/>
            <person name="Marande W."/>
            <person name="Arribat S."/>
            <person name="Keller J."/>
            <person name="Huneau C."/>
            <person name="Blein T."/>
            <person name="Aime D."/>
            <person name="Laguerre M."/>
            <person name="Taylor J."/>
            <person name="Schubert V."/>
            <person name="Nelson M."/>
            <person name="Geu-Flores F."/>
            <person name="Crespi M."/>
            <person name="Gallardo-Guerrero K."/>
            <person name="Delaux P.-M."/>
            <person name="Salse J."/>
            <person name="Berges H."/>
            <person name="Guyot R."/>
            <person name="Gouzy J."/>
            <person name="Peret B."/>
        </authorList>
    </citation>
    <scope>NUCLEOTIDE SEQUENCE [LARGE SCALE GENOMIC DNA]</scope>
    <source>
        <strain evidence="3">cv. Amiga</strain>
    </source>
</reference>
<feature type="compositionally biased region" description="Basic and acidic residues" evidence="1">
    <location>
        <begin position="457"/>
        <end position="466"/>
    </location>
</feature>
<proteinExistence type="predicted"/>
<evidence type="ECO:0000313" key="3">
    <source>
        <dbReference type="Proteomes" id="UP000447434"/>
    </source>
</evidence>
<accession>A0A6A4R7V2</accession>
<dbReference type="InterPro" id="IPR023393">
    <property type="entry name" value="START-like_dom_sf"/>
</dbReference>
<dbReference type="Gene3D" id="3.30.530.20">
    <property type="match status" value="1"/>
</dbReference>
<sequence>MEKKRNIVQYRERLEKTLASPDLTNDQMLKTLVESQVLRSSGQEIEGYKEKLIETKTAEVSNILDMLRSASVNDKGAEGSSISHSDWKLKQDNEEFRVMYREAPEGTPFHTLLVEGYVDGPVDACLCLSWETSLYKTWWPQSTIPTFKIIAAECLQKVRIGEQLALVRMKVPWPLSTREVIVHYYVFEYFQDDLIVVILNSVSESKRVDETITGFDNAAIPEAKDVVRMDLVGGFVVQKVTSERSYFRTIANMDIKVDFIPPSLINFISRQLIGSGFRLYQKAVASKKSHDKELIKAMGDPLYVRIRKTLYSINGSKAIDGEDLTQVANILPAEDLIQSKQDAPKYISWEDRSNRHENILNGEIVEDNIETVEEDIVEIVQEDYGEIVQIEKDDKKVDEDIPNEQVDIDIRSIVKGNRNVNISSEVKLALGTLDRAISMVRKNRFHRRRSSSSCANEESRDTEKSGLVDSYSSKLVEECSKTEFSFQVSNSNILEEISQEPRTNSFIQNFSHTGTNPNSKEVNYNKIVPASSEKNLSRPIETTQVASYSLNNGTKMDQTRCDNQLLNTDTIHDMGSDDPINSTKQKKSNNLVNQGNSLDVTKQPRMQRKYRYCCF</sequence>
<gene>
    <name evidence="2" type="ORF">Lalb_Chr01g0017781</name>
</gene>
<protein>
    <submittedName>
        <fullName evidence="2">Putative START-like domain-containing protein</fullName>
    </submittedName>
</protein>
<dbReference type="EMBL" id="WOCE01000001">
    <property type="protein sequence ID" value="KAE9621723.1"/>
    <property type="molecule type" value="Genomic_DNA"/>
</dbReference>
<dbReference type="AlphaFoldDB" id="A0A6A4R7V2"/>
<comment type="caution">
    <text evidence="2">The sequence shown here is derived from an EMBL/GenBank/DDBJ whole genome shotgun (WGS) entry which is preliminary data.</text>
</comment>
<feature type="region of interest" description="Disordered" evidence="1">
    <location>
        <begin position="447"/>
        <end position="467"/>
    </location>
</feature>